<feature type="transmembrane region" description="Helical" evidence="3">
    <location>
        <begin position="29"/>
        <end position="49"/>
    </location>
</feature>
<dbReference type="PATRIC" id="fig|1195236.3.peg.3542"/>
<evidence type="ECO:0000256" key="2">
    <source>
        <dbReference type="PIRNR" id="PIRNR016661"/>
    </source>
</evidence>
<evidence type="ECO:0000313" key="5">
    <source>
        <dbReference type="Proteomes" id="UP000014155"/>
    </source>
</evidence>
<comment type="subcellular location">
    <subcellularLocation>
        <location evidence="2">Cell membrane</location>
        <topology evidence="2">Multi-pass membrane protein</topology>
    </subcellularLocation>
</comment>
<keyword evidence="2" id="KW-0813">Transport</keyword>
<evidence type="ECO:0000256" key="1">
    <source>
        <dbReference type="ARBA" id="ARBA00010692"/>
    </source>
</evidence>
<keyword evidence="5" id="KW-1185">Reference proteome</keyword>
<evidence type="ECO:0000313" key="4">
    <source>
        <dbReference type="EMBL" id="EMS70935.1"/>
    </source>
</evidence>
<gene>
    <name evidence="4" type="ORF">CTER_3316</name>
</gene>
<feature type="transmembrane region" description="Helical" evidence="3">
    <location>
        <begin position="56"/>
        <end position="76"/>
    </location>
</feature>
<dbReference type="InterPro" id="IPR003784">
    <property type="entry name" value="BioY"/>
</dbReference>
<reference evidence="4 5" key="1">
    <citation type="journal article" date="2013" name="Genome Announc.">
        <title>Draft Genome Sequence of the Cellulolytic, Mesophilic, Anaerobic Bacterium Clostridium termitidis Strain CT1112 (DSM 5398).</title>
        <authorList>
            <person name="Lal S."/>
            <person name="Ramachandran U."/>
            <person name="Zhang X."/>
            <person name="Munir R."/>
            <person name="Sparling R."/>
            <person name="Levin D.B."/>
        </authorList>
    </citation>
    <scope>NUCLEOTIDE SEQUENCE [LARGE SCALE GENOMIC DNA]</scope>
    <source>
        <strain evidence="4 5">CT1112</strain>
    </source>
</reference>
<accession>S0FH26</accession>
<dbReference type="AlphaFoldDB" id="S0FH26"/>
<feature type="transmembrane region" description="Helical" evidence="3">
    <location>
        <begin position="82"/>
        <end position="99"/>
    </location>
</feature>
<dbReference type="RefSeq" id="WP_004627434.1">
    <property type="nucleotide sequence ID" value="NZ_AORV01000045.1"/>
</dbReference>
<dbReference type="PIRSF" id="PIRSF016661">
    <property type="entry name" value="BioY"/>
    <property type="match status" value="1"/>
</dbReference>
<dbReference type="PANTHER" id="PTHR34295:SF1">
    <property type="entry name" value="BIOTIN TRANSPORTER BIOY"/>
    <property type="match status" value="1"/>
</dbReference>
<proteinExistence type="inferred from homology"/>
<keyword evidence="2 3" id="KW-0472">Membrane</keyword>
<keyword evidence="3" id="KW-0812">Transmembrane</keyword>
<protein>
    <recommendedName>
        <fullName evidence="2">Biotin transporter</fullName>
    </recommendedName>
</protein>
<dbReference type="Proteomes" id="UP000014155">
    <property type="component" value="Unassembled WGS sequence"/>
</dbReference>
<dbReference type="eggNOG" id="COG1268">
    <property type="taxonomic scope" value="Bacteria"/>
</dbReference>
<comment type="caution">
    <text evidence="4">The sequence shown here is derived from an EMBL/GenBank/DDBJ whole genome shotgun (WGS) entry which is preliminary data.</text>
</comment>
<dbReference type="Pfam" id="PF02632">
    <property type="entry name" value="BioY"/>
    <property type="match status" value="1"/>
</dbReference>
<keyword evidence="3" id="KW-1133">Transmembrane helix</keyword>
<dbReference type="EMBL" id="AORV01000045">
    <property type="protein sequence ID" value="EMS70935.1"/>
    <property type="molecule type" value="Genomic_DNA"/>
</dbReference>
<dbReference type="Gene3D" id="1.10.1760.20">
    <property type="match status" value="1"/>
</dbReference>
<dbReference type="GO" id="GO:0015225">
    <property type="term" value="F:biotin transmembrane transporter activity"/>
    <property type="evidence" value="ECO:0007669"/>
    <property type="project" value="UniProtKB-UniRule"/>
</dbReference>
<keyword evidence="2" id="KW-1003">Cell membrane</keyword>
<feature type="transmembrane region" description="Helical" evidence="3">
    <location>
        <begin position="151"/>
        <end position="173"/>
    </location>
</feature>
<evidence type="ECO:0000256" key="3">
    <source>
        <dbReference type="SAM" id="Phobius"/>
    </source>
</evidence>
<dbReference type="STRING" id="1195236.CTER_3316"/>
<organism evidence="4 5">
    <name type="scientific">Ruminiclostridium cellobioparum subsp. termitidis CT1112</name>
    <dbReference type="NCBI Taxonomy" id="1195236"/>
    <lineage>
        <taxon>Bacteria</taxon>
        <taxon>Bacillati</taxon>
        <taxon>Bacillota</taxon>
        <taxon>Clostridia</taxon>
        <taxon>Eubacteriales</taxon>
        <taxon>Oscillospiraceae</taxon>
        <taxon>Ruminiclostridium</taxon>
    </lineage>
</organism>
<name>S0FH26_RUMCE</name>
<comment type="similarity">
    <text evidence="1 2">Belongs to the BioY family.</text>
</comment>
<dbReference type="PANTHER" id="PTHR34295">
    <property type="entry name" value="BIOTIN TRANSPORTER BIOY"/>
    <property type="match status" value="1"/>
</dbReference>
<feature type="transmembrane region" description="Helical" evidence="3">
    <location>
        <begin position="111"/>
        <end position="131"/>
    </location>
</feature>
<sequence length="182" mass="19395">MKAKHIIFAGLFAALTAIGAFIRIPLPYVPLTLQVFFCLLSGILLGARLGLLSQIVYISVGLIGLPVFTAGGGPGYVLNPTFGYLAGLIVCAFVTGKLSERLTKISVLKLFLINILGVLIIYAIGVPYLYLIKNLYLGAETPLSKVLYGGFLLTVPGDILKSYLAALIGVKLIPAVKDIITR</sequence>
<dbReference type="GO" id="GO:0005886">
    <property type="term" value="C:plasma membrane"/>
    <property type="evidence" value="ECO:0007669"/>
    <property type="project" value="UniProtKB-SubCell"/>
</dbReference>